<name>A0AA38LTQ5_9TREE</name>
<evidence type="ECO:0000256" key="1">
    <source>
        <dbReference type="SAM" id="SignalP"/>
    </source>
</evidence>
<protein>
    <submittedName>
        <fullName evidence="2">Uncharacterized protein</fullName>
    </submittedName>
</protein>
<dbReference type="RefSeq" id="XP_052942628.1">
    <property type="nucleotide sequence ID" value="XM_053088083.1"/>
</dbReference>
<feature type="signal peptide" evidence="1">
    <location>
        <begin position="1"/>
        <end position="20"/>
    </location>
</feature>
<reference evidence="2" key="1">
    <citation type="journal article" date="2022" name="G3 (Bethesda)">
        <title>High quality genome of the basidiomycete yeast Dioszegia hungarica PDD-24b-2 isolated from cloud water.</title>
        <authorList>
            <person name="Jarrige D."/>
            <person name="Haridas S."/>
            <person name="Bleykasten-Grosshans C."/>
            <person name="Joly M."/>
            <person name="Nadalig T."/>
            <person name="Sancelme M."/>
            <person name="Vuilleumier S."/>
            <person name="Grigoriev I.V."/>
            <person name="Amato P."/>
            <person name="Bringel F."/>
        </authorList>
    </citation>
    <scope>NUCLEOTIDE SEQUENCE</scope>
    <source>
        <strain evidence="2">PDD-24b-2</strain>
    </source>
</reference>
<feature type="chain" id="PRO_5041377395" evidence="1">
    <location>
        <begin position="21"/>
        <end position="160"/>
    </location>
</feature>
<dbReference type="AlphaFoldDB" id="A0AA38LTQ5"/>
<evidence type="ECO:0000313" key="2">
    <source>
        <dbReference type="EMBL" id="KAI9632851.1"/>
    </source>
</evidence>
<gene>
    <name evidence="2" type="ORF">MKK02DRAFT_30579</name>
</gene>
<evidence type="ECO:0000313" key="3">
    <source>
        <dbReference type="Proteomes" id="UP001164286"/>
    </source>
</evidence>
<keyword evidence="1" id="KW-0732">Signal</keyword>
<organism evidence="2 3">
    <name type="scientific">Dioszegia hungarica</name>
    <dbReference type="NCBI Taxonomy" id="4972"/>
    <lineage>
        <taxon>Eukaryota</taxon>
        <taxon>Fungi</taxon>
        <taxon>Dikarya</taxon>
        <taxon>Basidiomycota</taxon>
        <taxon>Agaricomycotina</taxon>
        <taxon>Tremellomycetes</taxon>
        <taxon>Tremellales</taxon>
        <taxon>Bulleribasidiaceae</taxon>
        <taxon>Dioszegia</taxon>
    </lineage>
</organism>
<keyword evidence="3" id="KW-1185">Reference proteome</keyword>
<dbReference type="EMBL" id="JAKWFO010000014">
    <property type="protein sequence ID" value="KAI9632851.1"/>
    <property type="molecule type" value="Genomic_DNA"/>
</dbReference>
<proteinExistence type="predicted"/>
<sequence>MVKFLLYLIPLLALILPATCEDGKAGKIGIYMAEVDRLTDNAWLQIGGRELWGSKWGMLGFERKGENLFLLNDHSWTGKQITQAEKDGWLVGRGVFFHYTKGKAGEKDVEVKCTLSGDWKQIKDGAEWNMVVTERGEECPKSINGIELHCETPVRCAVKN</sequence>
<dbReference type="Proteomes" id="UP001164286">
    <property type="component" value="Unassembled WGS sequence"/>
</dbReference>
<accession>A0AA38LTQ5</accession>
<dbReference type="GeneID" id="77727288"/>
<comment type="caution">
    <text evidence="2">The sequence shown here is derived from an EMBL/GenBank/DDBJ whole genome shotgun (WGS) entry which is preliminary data.</text>
</comment>